<keyword evidence="4" id="KW-1185">Reference proteome</keyword>
<feature type="signal peptide" evidence="1">
    <location>
        <begin position="1"/>
        <end position="18"/>
    </location>
</feature>
<evidence type="ECO:0000313" key="4">
    <source>
        <dbReference type="Proteomes" id="UP000238426"/>
    </source>
</evidence>
<accession>A0A2T1NEN0</accession>
<dbReference type="Proteomes" id="UP000238426">
    <property type="component" value="Unassembled WGS sequence"/>
</dbReference>
<dbReference type="EMBL" id="PXOQ01000007">
    <property type="protein sequence ID" value="PSG90908.1"/>
    <property type="molecule type" value="Genomic_DNA"/>
</dbReference>
<evidence type="ECO:0000259" key="2">
    <source>
        <dbReference type="Pfam" id="PF20594"/>
    </source>
</evidence>
<gene>
    <name evidence="3" type="ORF">C7H52_06445</name>
</gene>
<evidence type="ECO:0000313" key="3">
    <source>
        <dbReference type="EMBL" id="PSG90908.1"/>
    </source>
</evidence>
<feature type="domain" description="DUF6794" evidence="2">
    <location>
        <begin position="368"/>
        <end position="450"/>
    </location>
</feature>
<keyword evidence="1" id="KW-0732">Signal</keyword>
<reference evidence="3 4" key="1">
    <citation type="submission" date="2018-03" db="EMBL/GenBank/DDBJ databases">
        <title>Mesoflavibacter sp. HG37 and Mesoflavibacter sp. HG96 sp.nov., two marine bacteria isolated from seawater of Western Pacific Ocean.</title>
        <authorList>
            <person name="Cheng H."/>
            <person name="Wu Y.-H."/>
            <person name="Guo L.-L."/>
            <person name="Xu X.-W."/>
        </authorList>
    </citation>
    <scope>NUCLEOTIDE SEQUENCE [LARGE SCALE GENOMIC DNA]</scope>
    <source>
        <strain evidence="3 4">KCTC 32269</strain>
    </source>
</reference>
<organism evidence="3 4">
    <name type="scientific">Aurantibacter aestuarii</name>
    <dbReference type="NCBI Taxonomy" id="1266046"/>
    <lineage>
        <taxon>Bacteria</taxon>
        <taxon>Pseudomonadati</taxon>
        <taxon>Bacteroidota</taxon>
        <taxon>Flavobacteriia</taxon>
        <taxon>Flavobacteriales</taxon>
        <taxon>Flavobacteriaceae</taxon>
        <taxon>Aurantibacter</taxon>
    </lineage>
</organism>
<feature type="chain" id="PRO_5015611849" description="DUF6794 domain-containing protein" evidence="1">
    <location>
        <begin position="19"/>
        <end position="468"/>
    </location>
</feature>
<dbReference type="RefSeq" id="WP_106463049.1">
    <property type="nucleotide sequence ID" value="NZ_PXOQ01000007.1"/>
</dbReference>
<dbReference type="InterPro" id="IPR046744">
    <property type="entry name" value="DUF6794"/>
</dbReference>
<protein>
    <recommendedName>
        <fullName evidence="2">DUF6794 domain-containing protein</fullName>
    </recommendedName>
</protein>
<dbReference type="OrthoDB" id="983155at2"/>
<proteinExistence type="predicted"/>
<evidence type="ECO:0000256" key="1">
    <source>
        <dbReference type="SAM" id="SignalP"/>
    </source>
</evidence>
<dbReference type="AlphaFoldDB" id="A0A2T1NEN0"/>
<comment type="caution">
    <text evidence="3">The sequence shown here is derived from an EMBL/GenBank/DDBJ whole genome shotgun (WGS) entry which is preliminary data.</text>
</comment>
<dbReference type="Pfam" id="PF20594">
    <property type="entry name" value="DUF6794"/>
    <property type="match status" value="1"/>
</dbReference>
<name>A0A2T1NEN0_9FLAO</name>
<sequence>MNKIKFLLAILLTLNLNAYSQKSTSRVPISTISSQNKIYSIKSISYDTDFPNLKGQSIVYENDEEFYKINRSFDLYDSEKYSLAISNDGRTVIYLTNDLFWKGEEFEYVTVYRDGILKKTYNILEFTGCDSDKEKCSLIYNNYWDIVDKKKSKFNSEEWKVVFKDSTSQEEMFLNENYVILNNDILYLTDSRKIVTSYDLNKMEVINNVDFNELYPKIKSFSKPKSSINYYQASYKYIPDFVDRQTKKTISETISDISGLMYTMKYKYTLSRVTLTGYLNKNGEFEIEEFECDEKLDKVKIREFITNTTFESDFLPKEVEKQHFKYFFGGFRNSNDSIAEVETKIAKEKRRLEFEKRKTLDSIDGIYIPKNLYECITELDKTLNFESKKQLRESKSRWEFNSHMGGLGMWIRNNWGINGGSRLLKYFNDRGITDRDDISGTIIEYYQKWLLTEKDVWTKWENKNSKKE</sequence>